<dbReference type="InterPro" id="IPR001932">
    <property type="entry name" value="PPM-type_phosphatase-like_dom"/>
</dbReference>
<evidence type="ECO:0000313" key="3">
    <source>
        <dbReference type="EMBL" id="MCK2218162.1"/>
    </source>
</evidence>
<dbReference type="Proteomes" id="UP001317259">
    <property type="component" value="Unassembled WGS sequence"/>
</dbReference>
<dbReference type="PANTHER" id="PTHR43156">
    <property type="entry name" value="STAGE II SPORULATION PROTEIN E-RELATED"/>
    <property type="match status" value="1"/>
</dbReference>
<dbReference type="InterPro" id="IPR052016">
    <property type="entry name" value="Bact_Sigma-Reg"/>
</dbReference>
<keyword evidence="1" id="KW-0378">Hydrolase</keyword>
<keyword evidence="4" id="KW-1185">Reference proteome</keyword>
<proteinExistence type="predicted"/>
<comment type="caution">
    <text evidence="3">The sequence shown here is derived from an EMBL/GenBank/DDBJ whole genome shotgun (WGS) entry which is preliminary data.</text>
</comment>
<gene>
    <name evidence="3" type="ORF">MF672_030880</name>
</gene>
<evidence type="ECO:0000259" key="2">
    <source>
        <dbReference type="SMART" id="SM00331"/>
    </source>
</evidence>
<evidence type="ECO:0000313" key="4">
    <source>
        <dbReference type="Proteomes" id="UP001317259"/>
    </source>
</evidence>
<sequence>MTDEIGLDGRRALDALMHLAERAGPAELTELVRRAAASMGIRDATIFLTDLQQDVLIAVSDAKTHEQRRYAIDDSLPGWAYRSTSIRVSECEGQGLLVWLPLHDGVERIGVLRLECGALDAPTLRFGRSLAALLTLIVLTKNARSDSFERLQRIQPMSLAAEMVWAFLPPRTLKAPYTTSCAVLEPAYDVGGDAFDHTLIDGVLHATILDAMGHDLLAGLISSVAMAGCRNSRRADADLSELTKLVDRTIADTFPDRYCTAVFARIELRSGELTWTNCGHPAPLLIRDQRLMPDALERPTMPPLGLGELSGGDGPPVHSHRLEPGDRILLYTDGVTDARSASGQRFGLDNFADFLIRATAAGEPAYEALRRLIHAILAHHDQRLTDDASIVLLEWQPSHEHPAATPVL</sequence>
<dbReference type="Gene3D" id="3.60.40.10">
    <property type="entry name" value="PPM-type phosphatase domain"/>
    <property type="match status" value="1"/>
</dbReference>
<dbReference type="Pfam" id="PF07228">
    <property type="entry name" value="SpoIIE"/>
    <property type="match status" value="1"/>
</dbReference>
<reference evidence="3 4" key="1">
    <citation type="submission" date="2022-04" db="EMBL/GenBank/DDBJ databases">
        <title>Genome draft of Actinomadura sp. ATCC 31491.</title>
        <authorList>
            <person name="Shi X."/>
            <person name="Du Y."/>
        </authorList>
    </citation>
    <scope>NUCLEOTIDE SEQUENCE [LARGE SCALE GENOMIC DNA]</scope>
    <source>
        <strain evidence="3 4">ATCC 31491</strain>
    </source>
</reference>
<evidence type="ECO:0000256" key="1">
    <source>
        <dbReference type="ARBA" id="ARBA00022801"/>
    </source>
</evidence>
<dbReference type="SUPFAM" id="SSF81606">
    <property type="entry name" value="PP2C-like"/>
    <property type="match status" value="1"/>
</dbReference>
<dbReference type="PANTHER" id="PTHR43156:SF2">
    <property type="entry name" value="STAGE II SPORULATION PROTEIN E"/>
    <property type="match status" value="1"/>
</dbReference>
<feature type="domain" description="PPM-type phosphatase" evidence="2">
    <location>
        <begin position="175"/>
        <end position="395"/>
    </location>
</feature>
<dbReference type="EMBL" id="JAKRKC020000002">
    <property type="protein sequence ID" value="MCK2218162.1"/>
    <property type="molecule type" value="Genomic_DNA"/>
</dbReference>
<protein>
    <submittedName>
        <fullName evidence="3">Serine/threonine-protein phosphatase</fullName>
    </submittedName>
</protein>
<dbReference type="RefSeq" id="WP_242371005.1">
    <property type="nucleotide sequence ID" value="NZ_JAKRKC020000002.1"/>
</dbReference>
<dbReference type="SMART" id="SM00331">
    <property type="entry name" value="PP2C_SIG"/>
    <property type="match status" value="1"/>
</dbReference>
<organism evidence="3 4">
    <name type="scientific">Actinomadura luzonensis</name>
    <dbReference type="NCBI Taxonomy" id="2805427"/>
    <lineage>
        <taxon>Bacteria</taxon>
        <taxon>Bacillati</taxon>
        <taxon>Actinomycetota</taxon>
        <taxon>Actinomycetes</taxon>
        <taxon>Streptosporangiales</taxon>
        <taxon>Thermomonosporaceae</taxon>
        <taxon>Actinomadura</taxon>
    </lineage>
</organism>
<dbReference type="InterPro" id="IPR036457">
    <property type="entry name" value="PPM-type-like_dom_sf"/>
</dbReference>
<name>A0ABT0G0M9_9ACTN</name>
<accession>A0ABT0G0M9</accession>